<dbReference type="AlphaFoldDB" id="A0A448NRF7"/>
<dbReference type="RefSeq" id="WP_034719358.1">
    <property type="nucleotide sequence ID" value="NZ_FOIX01000004.1"/>
</dbReference>
<gene>
    <name evidence="1" type="ORF">HY04_10030</name>
    <name evidence="2" type="ORF">NCTC13489_01555</name>
</gene>
<dbReference type="EMBL" id="LR134441">
    <property type="protein sequence ID" value="VEH99479.1"/>
    <property type="molecule type" value="Genomic_DNA"/>
</dbReference>
<name>A0A448NRF7_9FLAO</name>
<dbReference type="EMBL" id="JPEP01000002">
    <property type="protein sequence ID" value="KEY18801.1"/>
    <property type="molecule type" value="Genomic_DNA"/>
</dbReference>
<accession>A0A448NRF7</accession>
<proteinExistence type="predicted"/>
<reference evidence="2 4" key="2">
    <citation type="submission" date="2018-12" db="EMBL/GenBank/DDBJ databases">
        <authorList>
            <consortium name="Pathogen Informatics"/>
        </authorList>
    </citation>
    <scope>NUCLEOTIDE SEQUENCE [LARGE SCALE GENOMIC DNA]</scope>
    <source>
        <strain evidence="2 4">NCTC13489</strain>
    </source>
</reference>
<evidence type="ECO:0000313" key="3">
    <source>
        <dbReference type="Proteomes" id="UP000028349"/>
    </source>
</evidence>
<organism evidence="2 4">
    <name type="scientific">Kaistella antarctica</name>
    <dbReference type="NCBI Taxonomy" id="266748"/>
    <lineage>
        <taxon>Bacteria</taxon>
        <taxon>Pseudomonadati</taxon>
        <taxon>Bacteroidota</taxon>
        <taxon>Flavobacteriia</taxon>
        <taxon>Flavobacteriales</taxon>
        <taxon>Weeksellaceae</taxon>
        <taxon>Chryseobacterium group</taxon>
        <taxon>Kaistella</taxon>
    </lineage>
</organism>
<sequence>MIGYLRQASNGFELNYDAPLMVLGSDAFYSILDDHKLAIQGKASFINTDVVALGSGQYEAGTYTISLGVKEGIFAKGQKIYLKDNESNTVTDLTQGDYAFAANQGLT</sequence>
<protein>
    <submittedName>
        <fullName evidence="2">Uncharacterized protein</fullName>
    </submittedName>
</protein>
<evidence type="ECO:0000313" key="4">
    <source>
        <dbReference type="Proteomes" id="UP000270036"/>
    </source>
</evidence>
<evidence type="ECO:0000313" key="1">
    <source>
        <dbReference type="EMBL" id="KEY18801.1"/>
    </source>
</evidence>
<dbReference type="Proteomes" id="UP000270036">
    <property type="component" value="Chromosome"/>
</dbReference>
<reference evidence="1 3" key="1">
    <citation type="submission" date="2014-07" db="EMBL/GenBank/DDBJ databases">
        <authorList>
            <person name="Pisani N.G."/>
            <person name="Newman J.D."/>
        </authorList>
    </citation>
    <scope>NUCLEOTIDE SEQUENCE [LARGE SCALE GENOMIC DNA]</scope>
    <source>
        <strain evidence="1 3">LMG 24720</strain>
    </source>
</reference>
<dbReference type="Proteomes" id="UP000028349">
    <property type="component" value="Unassembled WGS sequence"/>
</dbReference>
<dbReference type="OrthoDB" id="906679at2"/>
<dbReference type="STRING" id="266748.HY04_10030"/>
<evidence type="ECO:0000313" key="2">
    <source>
        <dbReference type="EMBL" id="VEH99479.1"/>
    </source>
</evidence>
<keyword evidence="3" id="KW-1185">Reference proteome</keyword>
<dbReference type="KEGG" id="cant:NCTC13489_01555"/>